<dbReference type="GO" id="GO:0016887">
    <property type="term" value="F:ATP hydrolysis activity"/>
    <property type="evidence" value="ECO:0007669"/>
    <property type="project" value="InterPro"/>
</dbReference>
<dbReference type="CDD" id="cd03293">
    <property type="entry name" value="ABC_NrtD_SsuB_transporters"/>
    <property type="match status" value="1"/>
</dbReference>
<dbReference type="eggNOG" id="COG1116">
    <property type="taxonomic scope" value="Bacteria"/>
</dbReference>
<dbReference type="PATRIC" id="fig|953739.5.peg.2230"/>
<gene>
    <name evidence="5" type="ordered locus">SVEN_7014</name>
</gene>
<dbReference type="Proteomes" id="UP000006854">
    <property type="component" value="Chromosome"/>
</dbReference>
<dbReference type="PROSITE" id="PS50893">
    <property type="entry name" value="ABC_TRANSPORTER_2"/>
    <property type="match status" value="1"/>
</dbReference>
<organism evidence="5 6">
    <name type="scientific">Streptomyces venezuelae (strain ATCC 10712 / CBS 650.69 / DSM 40230 / JCM 4526 / NBRC 13096 / PD 04745)</name>
    <dbReference type="NCBI Taxonomy" id="953739"/>
    <lineage>
        <taxon>Bacteria</taxon>
        <taxon>Bacillati</taxon>
        <taxon>Actinomycetota</taxon>
        <taxon>Actinomycetes</taxon>
        <taxon>Kitasatosporales</taxon>
        <taxon>Streptomycetaceae</taxon>
        <taxon>Streptomyces</taxon>
    </lineage>
</organism>
<dbReference type="KEGG" id="sve:SVEN_7014"/>
<keyword evidence="6" id="KW-1185">Reference proteome</keyword>
<dbReference type="EMBL" id="FR845719">
    <property type="protein sequence ID" value="CCA60300.1"/>
    <property type="molecule type" value="Genomic_DNA"/>
</dbReference>
<evidence type="ECO:0000256" key="3">
    <source>
        <dbReference type="ARBA" id="ARBA00022840"/>
    </source>
</evidence>
<dbReference type="SUPFAM" id="SSF52540">
    <property type="entry name" value="P-loop containing nucleoside triphosphate hydrolases"/>
    <property type="match status" value="1"/>
</dbReference>
<feature type="domain" description="ABC transporter" evidence="4">
    <location>
        <begin position="24"/>
        <end position="252"/>
    </location>
</feature>
<dbReference type="InterPro" id="IPR017871">
    <property type="entry name" value="ABC_transporter-like_CS"/>
</dbReference>
<dbReference type="SMART" id="SM00382">
    <property type="entry name" value="AAA"/>
    <property type="match status" value="1"/>
</dbReference>
<name>F2RKE4_STRVP</name>
<keyword evidence="3 5" id="KW-0067">ATP-binding</keyword>
<dbReference type="PANTHER" id="PTHR42788">
    <property type="entry name" value="TAURINE IMPORT ATP-BINDING PROTEIN-RELATED"/>
    <property type="match status" value="1"/>
</dbReference>
<dbReference type="Gene3D" id="3.40.50.300">
    <property type="entry name" value="P-loop containing nucleotide triphosphate hydrolases"/>
    <property type="match status" value="1"/>
</dbReference>
<keyword evidence="2" id="KW-0547">Nucleotide-binding</keyword>
<reference evidence="5 6" key="1">
    <citation type="journal article" date="2011" name="BMC Genomics">
        <title>Genome-wide analysis of the role of GlnR in Streptomyces venezuelae provides new insights into global nitrogen regulation in actinomycetes.</title>
        <authorList>
            <person name="Pullan S.T."/>
            <person name="Bibb M.J."/>
            <person name="Merrick M."/>
        </authorList>
    </citation>
    <scope>NUCLEOTIDE SEQUENCE [LARGE SCALE GENOMIC DNA]</scope>
    <source>
        <strain evidence="5">ATCC 10712</strain>
    </source>
</reference>
<protein>
    <submittedName>
        <fullName evidence="5">Probable ATP-binding component of ABC transporter</fullName>
    </submittedName>
</protein>
<dbReference type="PROSITE" id="PS00211">
    <property type="entry name" value="ABC_TRANSPORTER_1"/>
    <property type="match status" value="1"/>
</dbReference>
<dbReference type="InterPro" id="IPR003439">
    <property type="entry name" value="ABC_transporter-like_ATP-bd"/>
</dbReference>
<evidence type="ECO:0000256" key="1">
    <source>
        <dbReference type="ARBA" id="ARBA00022448"/>
    </source>
</evidence>
<dbReference type="OrthoDB" id="4310860at2"/>
<evidence type="ECO:0000313" key="6">
    <source>
        <dbReference type="Proteomes" id="UP000006854"/>
    </source>
</evidence>
<evidence type="ECO:0000259" key="4">
    <source>
        <dbReference type="PROSITE" id="PS50893"/>
    </source>
</evidence>
<evidence type="ECO:0000313" key="5">
    <source>
        <dbReference type="EMBL" id="CCA60300.1"/>
    </source>
</evidence>
<dbReference type="RefSeq" id="WP_015038195.1">
    <property type="nucleotide sequence ID" value="NC_018750.1"/>
</dbReference>
<dbReference type="STRING" id="953739.SVEN_7014"/>
<keyword evidence="1" id="KW-0813">Transport</keyword>
<dbReference type="InterPro" id="IPR003593">
    <property type="entry name" value="AAA+_ATPase"/>
</dbReference>
<dbReference type="AlphaFoldDB" id="F2RKE4"/>
<accession>F2RKE4</accession>
<proteinExistence type="predicted"/>
<dbReference type="InterPro" id="IPR050166">
    <property type="entry name" value="ABC_transporter_ATP-bind"/>
</dbReference>
<evidence type="ECO:0000256" key="2">
    <source>
        <dbReference type="ARBA" id="ARBA00022741"/>
    </source>
</evidence>
<dbReference type="GO" id="GO:0005524">
    <property type="term" value="F:ATP binding"/>
    <property type="evidence" value="ECO:0007669"/>
    <property type="project" value="UniProtKB-KW"/>
</dbReference>
<sequence>MSTVSPSAVSAEPKAAEAPAGAELALRGARLGHPDGVAVPGPVDLLIAPGELLTVVGPSGCGKTTLLRTLAGLLPPLTGSVTQDGEPIRRPGADRALVFQHDALLPWRSVRANVELPLAIRRVPRAERRRAAQEWLERVGLGGHAGKLPHQLSGGQRQRVQLARALAGRPRAVLMDEPFGALDAHTRAGMQDLLVEILRGTGATVVFVTHDVDEALHLGDRVALFATGEVLDVPRPRSRDARQAPDTAALRRRVLASL</sequence>
<dbReference type="HOGENOM" id="CLU_000604_1_22_11"/>
<dbReference type="PANTHER" id="PTHR42788:SF13">
    <property type="entry name" value="ALIPHATIC SULFONATES IMPORT ATP-BINDING PROTEIN SSUB"/>
    <property type="match status" value="1"/>
</dbReference>
<dbReference type="InterPro" id="IPR027417">
    <property type="entry name" value="P-loop_NTPase"/>
</dbReference>
<dbReference type="Pfam" id="PF00005">
    <property type="entry name" value="ABC_tran"/>
    <property type="match status" value="1"/>
</dbReference>
<dbReference type="GeneID" id="51867529"/>